<evidence type="ECO:0000256" key="7">
    <source>
        <dbReference type="ARBA" id="ARBA00023054"/>
    </source>
</evidence>
<evidence type="ECO:0008006" key="12">
    <source>
        <dbReference type="Google" id="ProtNLM"/>
    </source>
</evidence>
<evidence type="ECO:0000256" key="2">
    <source>
        <dbReference type="ARBA" id="ARBA00008643"/>
    </source>
</evidence>
<dbReference type="GO" id="GO:0000444">
    <property type="term" value="C:MIS12/MIND type complex"/>
    <property type="evidence" value="ECO:0007669"/>
    <property type="project" value="TreeGrafter"/>
</dbReference>
<comment type="subcellular location">
    <subcellularLocation>
        <location evidence="1">Chromosome</location>
        <location evidence="1">Centromere</location>
        <location evidence="1">Kinetochore</location>
    </subcellularLocation>
</comment>
<dbReference type="GO" id="GO:0000070">
    <property type="term" value="P:mitotic sister chromatid segregation"/>
    <property type="evidence" value="ECO:0007669"/>
    <property type="project" value="TreeGrafter"/>
</dbReference>
<keyword evidence="3" id="KW-0158">Chromosome</keyword>
<evidence type="ECO:0000256" key="6">
    <source>
        <dbReference type="ARBA" id="ARBA00022838"/>
    </source>
</evidence>
<dbReference type="PANTHER" id="PTHR14527">
    <property type="entry name" value="PROTEIN MIS12 HOMOLOG"/>
    <property type="match status" value="1"/>
</dbReference>
<protein>
    <recommendedName>
        <fullName evidence="12">Mis12-domain-containing protein</fullName>
    </recommendedName>
</protein>
<dbReference type="EMBL" id="KV426132">
    <property type="protein sequence ID" value="KZV87200.1"/>
    <property type="molecule type" value="Genomic_DNA"/>
</dbReference>
<keyword evidence="9" id="KW-0137">Centromere</keyword>
<evidence type="ECO:0000256" key="1">
    <source>
        <dbReference type="ARBA" id="ARBA00004629"/>
    </source>
</evidence>
<evidence type="ECO:0000256" key="4">
    <source>
        <dbReference type="ARBA" id="ARBA00022618"/>
    </source>
</evidence>
<name>A0A165EL84_EXIGL</name>
<organism evidence="10 11">
    <name type="scientific">Exidia glandulosa HHB12029</name>
    <dbReference type="NCBI Taxonomy" id="1314781"/>
    <lineage>
        <taxon>Eukaryota</taxon>
        <taxon>Fungi</taxon>
        <taxon>Dikarya</taxon>
        <taxon>Basidiomycota</taxon>
        <taxon>Agaricomycotina</taxon>
        <taxon>Agaricomycetes</taxon>
        <taxon>Auriculariales</taxon>
        <taxon>Exidiaceae</taxon>
        <taxon>Exidia</taxon>
    </lineage>
</organism>
<keyword evidence="8" id="KW-0131">Cell cycle</keyword>
<evidence type="ECO:0000313" key="10">
    <source>
        <dbReference type="EMBL" id="KZV87200.1"/>
    </source>
</evidence>
<evidence type="ECO:0000256" key="9">
    <source>
        <dbReference type="ARBA" id="ARBA00023328"/>
    </source>
</evidence>
<accession>A0A165EL84</accession>
<dbReference type="InParanoid" id="A0A165EL84"/>
<keyword evidence="5" id="KW-0498">Mitosis</keyword>
<evidence type="ECO:0000256" key="5">
    <source>
        <dbReference type="ARBA" id="ARBA00022776"/>
    </source>
</evidence>
<dbReference type="AlphaFoldDB" id="A0A165EL84"/>
<dbReference type="GO" id="GO:0005634">
    <property type="term" value="C:nucleus"/>
    <property type="evidence" value="ECO:0007669"/>
    <property type="project" value="InterPro"/>
</dbReference>
<evidence type="ECO:0000256" key="3">
    <source>
        <dbReference type="ARBA" id="ARBA00022454"/>
    </source>
</evidence>
<dbReference type="STRING" id="1314781.A0A165EL84"/>
<gene>
    <name evidence="10" type="ORF">EXIGLDRAFT_207199</name>
</gene>
<dbReference type="Pfam" id="PF05859">
    <property type="entry name" value="Mis12"/>
    <property type="match status" value="1"/>
</dbReference>
<keyword evidence="4" id="KW-0132">Cell division</keyword>
<proteinExistence type="inferred from homology"/>
<dbReference type="PANTHER" id="PTHR14527:SF2">
    <property type="entry name" value="PROTEIN MIS12 HOMOLOG"/>
    <property type="match status" value="1"/>
</dbReference>
<dbReference type="OrthoDB" id="1884855at2759"/>
<keyword evidence="7" id="KW-0175">Coiled coil</keyword>
<dbReference type="GO" id="GO:0051301">
    <property type="term" value="P:cell division"/>
    <property type="evidence" value="ECO:0007669"/>
    <property type="project" value="UniProtKB-KW"/>
</dbReference>
<keyword evidence="6" id="KW-0995">Kinetochore</keyword>
<reference evidence="10 11" key="1">
    <citation type="journal article" date="2016" name="Mol. Biol. Evol.">
        <title>Comparative Genomics of Early-Diverging Mushroom-Forming Fungi Provides Insights into the Origins of Lignocellulose Decay Capabilities.</title>
        <authorList>
            <person name="Nagy L.G."/>
            <person name="Riley R."/>
            <person name="Tritt A."/>
            <person name="Adam C."/>
            <person name="Daum C."/>
            <person name="Floudas D."/>
            <person name="Sun H."/>
            <person name="Yadav J.S."/>
            <person name="Pangilinan J."/>
            <person name="Larsson K.H."/>
            <person name="Matsuura K."/>
            <person name="Barry K."/>
            <person name="Labutti K."/>
            <person name="Kuo R."/>
            <person name="Ohm R.A."/>
            <person name="Bhattacharya S.S."/>
            <person name="Shirouzu T."/>
            <person name="Yoshinaga Y."/>
            <person name="Martin F.M."/>
            <person name="Grigoriev I.V."/>
            <person name="Hibbett D.S."/>
        </authorList>
    </citation>
    <scope>NUCLEOTIDE SEQUENCE [LARGE SCALE GENOMIC DNA]</scope>
    <source>
        <strain evidence="10 11">HHB12029</strain>
    </source>
</reference>
<dbReference type="Proteomes" id="UP000077266">
    <property type="component" value="Unassembled WGS sequence"/>
</dbReference>
<evidence type="ECO:0000256" key="8">
    <source>
        <dbReference type="ARBA" id="ARBA00023306"/>
    </source>
</evidence>
<sequence>MTSSAAPGRLVTELLGFPPELLLDDMINVMHDTIDQALNAVFALLIAWVEHKEQQNGGRREDELRLEIDQGIIAFQTLLEAHVDIAADNFEVWALRNIFVLDKDDNERVQRHVVTPHHAGLDLDTPPGTESMQWAELDVLRRKIQNQRRLRVLLKAGVAASAVEAERSRRRLQQLSFLQYLIDDPNLDKLPENIHKLHATLHTLPSTEQTLQTAQQLSGGPRAWEASKAGYVQWAVNKVLERTRAGDEGLDVDTALERARKVASAQEVRAAVERLGGRVETGDDRMDE</sequence>
<dbReference type="GO" id="GO:0051382">
    <property type="term" value="P:kinetochore assembly"/>
    <property type="evidence" value="ECO:0007669"/>
    <property type="project" value="TreeGrafter"/>
</dbReference>
<comment type="similarity">
    <text evidence="2">Belongs to the mis12 family.</text>
</comment>
<evidence type="ECO:0000313" key="11">
    <source>
        <dbReference type="Proteomes" id="UP000077266"/>
    </source>
</evidence>
<keyword evidence="11" id="KW-1185">Reference proteome</keyword>
<dbReference type="InterPro" id="IPR008685">
    <property type="entry name" value="Centromere_Mis12"/>
</dbReference>